<name>A0A6B0SNG2_9EURY</name>
<dbReference type="PANTHER" id="PTHR43333">
    <property type="entry name" value="2-HACID_DH_C DOMAIN-CONTAINING PROTEIN"/>
    <property type="match status" value="1"/>
</dbReference>
<feature type="domain" description="D-isomer specific 2-hydroxyacid dehydrogenase catalytic" evidence="4">
    <location>
        <begin position="38"/>
        <end position="307"/>
    </location>
</feature>
<dbReference type="SUPFAM" id="SSF51735">
    <property type="entry name" value="NAD(P)-binding Rossmann-fold domains"/>
    <property type="match status" value="1"/>
</dbReference>
<dbReference type="GO" id="GO:0051287">
    <property type="term" value="F:NAD binding"/>
    <property type="evidence" value="ECO:0007669"/>
    <property type="project" value="InterPro"/>
</dbReference>
<protein>
    <submittedName>
        <fullName evidence="6">D-2-hydroxyacid dehydrogenase</fullName>
    </submittedName>
</protein>
<evidence type="ECO:0000259" key="5">
    <source>
        <dbReference type="Pfam" id="PF02826"/>
    </source>
</evidence>
<dbReference type="Gene3D" id="3.40.50.720">
    <property type="entry name" value="NAD(P)-binding Rossmann-like Domain"/>
    <property type="match status" value="2"/>
</dbReference>
<evidence type="ECO:0000313" key="7">
    <source>
        <dbReference type="Proteomes" id="UP000471521"/>
    </source>
</evidence>
<comment type="similarity">
    <text evidence="3">Belongs to the D-isomer specific 2-hydroxyacid dehydrogenase family.</text>
</comment>
<dbReference type="Proteomes" id="UP000471521">
    <property type="component" value="Unassembled WGS sequence"/>
</dbReference>
<dbReference type="EMBL" id="WUUU01000001">
    <property type="protein sequence ID" value="MXR19169.1"/>
    <property type="molecule type" value="Genomic_DNA"/>
</dbReference>
<dbReference type="Pfam" id="PF02826">
    <property type="entry name" value="2-Hacid_dh_C"/>
    <property type="match status" value="1"/>
</dbReference>
<dbReference type="InterPro" id="IPR036291">
    <property type="entry name" value="NAD(P)-bd_dom_sf"/>
</dbReference>
<dbReference type="InterPro" id="IPR054891">
    <property type="entry name" value="Dhydh_Halo"/>
</dbReference>
<dbReference type="CDD" id="cd05300">
    <property type="entry name" value="2-Hacid_dh_1"/>
    <property type="match status" value="1"/>
</dbReference>
<gene>
    <name evidence="6" type="ORF">GRX66_00600</name>
</gene>
<keyword evidence="2" id="KW-0520">NAD</keyword>
<evidence type="ECO:0000256" key="3">
    <source>
        <dbReference type="RuleBase" id="RU003719"/>
    </source>
</evidence>
<dbReference type="SUPFAM" id="SSF52283">
    <property type="entry name" value="Formate/glycerate dehydrogenase catalytic domain-like"/>
    <property type="match status" value="1"/>
</dbReference>
<accession>A0A6B0SNG2</accession>
<dbReference type="PANTHER" id="PTHR43333:SF1">
    <property type="entry name" value="D-ISOMER SPECIFIC 2-HYDROXYACID DEHYDROGENASE NAD-BINDING DOMAIN-CONTAINING PROTEIN"/>
    <property type="match status" value="1"/>
</dbReference>
<evidence type="ECO:0000256" key="2">
    <source>
        <dbReference type="ARBA" id="ARBA00023027"/>
    </source>
</evidence>
<dbReference type="InterPro" id="IPR029753">
    <property type="entry name" value="D-isomer_DH_CS"/>
</dbReference>
<evidence type="ECO:0000259" key="4">
    <source>
        <dbReference type="Pfam" id="PF00389"/>
    </source>
</evidence>
<evidence type="ECO:0000256" key="1">
    <source>
        <dbReference type="ARBA" id="ARBA00023002"/>
    </source>
</evidence>
<dbReference type="InterPro" id="IPR006139">
    <property type="entry name" value="D-isomer_2_OHA_DH_cat_dom"/>
</dbReference>
<dbReference type="Pfam" id="PF00389">
    <property type="entry name" value="2-Hacid_dh"/>
    <property type="match status" value="1"/>
</dbReference>
<dbReference type="AlphaFoldDB" id="A0A6B0SNG2"/>
<keyword evidence="1 3" id="KW-0560">Oxidoreductase</keyword>
<dbReference type="NCBIfam" id="NF041369">
    <property type="entry name" value="Dhydh_Halo"/>
    <property type="match status" value="1"/>
</dbReference>
<dbReference type="RefSeq" id="WP_159524766.1">
    <property type="nucleotide sequence ID" value="NZ_WUUU01000001.1"/>
</dbReference>
<comment type="caution">
    <text evidence="6">The sequence shown here is derived from an EMBL/GenBank/DDBJ whole genome shotgun (WGS) entry which is preliminary data.</text>
</comment>
<proteinExistence type="inferred from homology"/>
<evidence type="ECO:0000313" key="6">
    <source>
        <dbReference type="EMBL" id="MXR19169.1"/>
    </source>
</evidence>
<dbReference type="OrthoDB" id="162251at2157"/>
<dbReference type="GO" id="GO:0016616">
    <property type="term" value="F:oxidoreductase activity, acting on the CH-OH group of donors, NAD or NADP as acceptor"/>
    <property type="evidence" value="ECO:0007669"/>
    <property type="project" value="InterPro"/>
</dbReference>
<dbReference type="PROSITE" id="PS00671">
    <property type="entry name" value="D_2_HYDROXYACID_DH_3"/>
    <property type="match status" value="1"/>
</dbReference>
<organism evidence="6 7">
    <name type="scientific">Halobacterium bonnevillei</name>
    <dbReference type="NCBI Taxonomy" id="2692200"/>
    <lineage>
        <taxon>Archaea</taxon>
        <taxon>Methanobacteriati</taxon>
        <taxon>Methanobacteriota</taxon>
        <taxon>Stenosarchaea group</taxon>
        <taxon>Halobacteria</taxon>
        <taxon>Halobacteriales</taxon>
        <taxon>Halobacteriaceae</taxon>
        <taxon>Halobacterium</taxon>
    </lineage>
</organism>
<sequence length="308" mass="33132">MVSRIGIHESVEAIFPANALRESLADVEPDVRVVTSDDLAAVDALVTFVYEDAFRDAGLEWIHSVQAGVDRFPLDELDAAGIRLTNSTGTHGDSVGETVAGYMLSFARRLHEHRGKQTRGEWAWPAHDAPFTVDGSSLCVVGLGTLGRGIAMRADALGVDVVGVKRTPLPVDHVNEVYPATDLHEAIADAKFVALAVPLTDDTRHLIGPAELDAMRDDAVLVNVARGDVVDQDALVDGLRDGRLAGAALDVFETEPLPADSPLWEMDEVIVTPHAAAANRDYPERMATLVRENVRRLASGDRLANLVV</sequence>
<dbReference type="InterPro" id="IPR006140">
    <property type="entry name" value="D-isomer_DH_NAD-bd"/>
</dbReference>
<feature type="domain" description="D-isomer specific 2-hydroxyacid dehydrogenase NAD-binding" evidence="5">
    <location>
        <begin position="101"/>
        <end position="276"/>
    </location>
</feature>
<reference evidence="6 7" key="1">
    <citation type="submission" date="2019-12" db="EMBL/GenBank/DDBJ databases">
        <title>Isolation and characterization of three novel carbon monoxide-oxidizing members of Halobacteria from salione crusts and soils.</title>
        <authorList>
            <person name="Myers M.R."/>
            <person name="King G.M."/>
        </authorList>
    </citation>
    <scope>NUCLEOTIDE SEQUENCE [LARGE SCALE GENOMIC DNA]</scope>
    <source>
        <strain evidence="6 7">PCN9</strain>
    </source>
</reference>
<keyword evidence="7" id="KW-1185">Reference proteome</keyword>